<dbReference type="STRING" id="1285928.SAMN04487894_103233"/>
<dbReference type="EMBL" id="FMZO01000003">
    <property type="protein sequence ID" value="SDC65676.1"/>
    <property type="molecule type" value="Genomic_DNA"/>
</dbReference>
<keyword evidence="1" id="KW-0472">Membrane</keyword>
<reference evidence="4" key="1">
    <citation type="submission" date="2016-10" db="EMBL/GenBank/DDBJ databases">
        <authorList>
            <person name="Varghese N."/>
            <person name="Submissions S."/>
        </authorList>
    </citation>
    <scope>NUCLEOTIDE SEQUENCE [LARGE SCALE GENOMIC DNA]</scope>
    <source>
        <strain evidence="4">DSM 25811 / CCM 8410 / LMG 26954 / E90</strain>
    </source>
</reference>
<sequence>MLYDFLFLSGDKMSSTVGWVGSIAYLLAYLFLSLNKLKVERPTYHLLNLVGALGLILHALDLHDYPNLVVNMAWGIIAVTAVVFIIRRRLK</sequence>
<proteinExistence type="predicted"/>
<protein>
    <recommendedName>
        <fullName evidence="2">CBU-0592-like domain-containing protein</fullName>
    </recommendedName>
</protein>
<dbReference type="Pfam" id="PF26604">
    <property type="entry name" value="CBU_0592"/>
    <property type="match status" value="1"/>
</dbReference>
<dbReference type="InterPro" id="IPR058058">
    <property type="entry name" value="CBU_0592-like"/>
</dbReference>
<feature type="transmembrane region" description="Helical" evidence="1">
    <location>
        <begin position="12"/>
        <end position="32"/>
    </location>
</feature>
<feature type="transmembrane region" description="Helical" evidence="1">
    <location>
        <begin position="44"/>
        <end position="62"/>
    </location>
</feature>
<evidence type="ECO:0000259" key="2">
    <source>
        <dbReference type="Pfam" id="PF26604"/>
    </source>
</evidence>
<dbReference type="AlphaFoldDB" id="A0A1G6NE86"/>
<feature type="transmembrane region" description="Helical" evidence="1">
    <location>
        <begin position="68"/>
        <end position="86"/>
    </location>
</feature>
<evidence type="ECO:0000313" key="4">
    <source>
        <dbReference type="Proteomes" id="UP000198757"/>
    </source>
</evidence>
<feature type="domain" description="CBU-0592-like" evidence="2">
    <location>
        <begin position="16"/>
        <end position="89"/>
    </location>
</feature>
<dbReference type="Proteomes" id="UP000198757">
    <property type="component" value="Unassembled WGS sequence"/>
</dbReference>
<gene>
    <name evidence="3" type="ORF">SAMN04487894_103233</name>
</gene>
<evidence type="ECO:0000256" key="1">
    <source>
        <dbReference type="SAM" id="Phobius"/>
    </source>
</evidence>
<keyword evidence="1" id="KW-1133">Transmembrane helix</keyword>
<accession>A0A1G6NE86</accession>
<dbReference type="NCBIfam" id="NF047864">
    <property type="entry name" value="CBU_0592_membra"/>
    <property type="match status" value="1"/>
</dbReference>
<keyword evidence="4" id="KW-1185">Reference proteome</keyword>
<organism evidence="3 4">
    <name type="scientific">Niabella drilacis (strain DSM 25811 / CCM 8410 / CCUG 62505 / LMG 26954 / E90)</name>
    <dbReference type="NCBI Taxonomy" id="1285928"/>
    <lineage>
        <taxon>Bacteria</taxon>
        <taxon>Pseudomonadati</taxon>
        <taxon>Bacteroidota</taxon>
        <taxon>Chitinophagia</taxon>
        <taxon>Chitinophagales</taxon>
        <taxon>Chitinophagaceae</taxon>
        <taxon>Niabella</taxon>
    </lineage>
</organism>
<name>A0A1G6NE86_NIADE</name>
<evidence type="ECO:0000313" key="3">
    <source>
        <dbReference type="EMBL" id="SDC65676.1"/>
    </source>
</evidence>
<keyword evidence="1" id="KW-0812">Transmembrane</keyword>